<dbReference type="InterPro" id="IPR000891">
    <property type="entry name" value="PYR_CT"/>
</dbReference>
<feature type="domain" description="Pyruvate carboxyltransferase" evidence="4">
    <location>
        <begin position="4"/>
        <end position="272"/>
    </location>
</feature>
<dbReference type="InterPro" id="IPR013785">
    <property type="entry name" value="Aldolase_TIM"/>
</dbReference>
<protein>
    <submittedName>
        <fullName evidence="5">Hydroxymethylglutaryl-CoA lyase</fullName>
    </submittedName>
</protein>
<evidence type="ECO:0000256" key="1">
    <source>
        <dbReference type="ARBA" id="ARBA00009405"/>
    </source>
</evidence>
<evidence type="ECO:0000313" key="6">
    <source>
        <dbReference type="Proteomes" id="UP001379235"/>
    </source>
</evidence>
<evidence type="ECO:0000259" key="4">
    <source>
        <dbReference type="PROSITE" id="PS50991"/>
    </source>
</evidence>
<dbReference type="InterPro" id="IPR043594">
    <property type="entry name" value="HMGL"/>
</dbReference>
<dbReference type="GO" id="GO:0016829">
    <property type="term" value="F:lyase activity"/>
    <property type="evidence" value="ECO:0007669"/>
    <property type="project" value="UniProtKB-KW"/>
</dbReference>
<evidence type="ECO:0000256" key="3">
    <source>
        <dbReference type="ARBA" id="ARBA00023239"/>
    </source>
</evidence>
<sequence>MTAILVSEVGPRDGLQSIDRVMPLEAKKAWIAAEAAAGVREIEVGSFVPPSLLPQMADTAALVEFARTIPGLNVVALVPNAKGAARAVQAGVHAMSIPFSMSETHSLRNVRKDHPAMLAEIAEAACIAKDAGVHFAVGLATAFGCTIEGAVPEATVLRLAEAAVAAGAQELSLSDTTGYADPAQVKRLVRAVKAAVGGDMLTTLHLHNTRGLGLANALAGLDEGITTIDASLGGLGGCPYAPGASGNLVTEDLVLMLNSMGIETGIDLDKLLAVRGILEQALPGEPLYGFTPLAGPMLDYPERIAR</sequence>
<dbReference type="NCBIfam" id="NF004283">
    <property type="entry name" value="PRK05692.1"/>
    <property type="match status" value="1"/>
</dbReference>
<proteinExistence type="inferred from homology"/>
<dbReference type="Proteomes" id="UP001379235">
    <property type="component" value="Unassembled WGS sequence"/>
</dbReference>
<keyword evidence="3 5" id="KW-0456">Lyase</keyword>
<dbReference type="EMBL" id="JBBHJY010000003">
    <property type="protein sequence ID" value="MEJ6009807.1"/>
    <property type="molecule type" value="Genomic_DNA"/>
</dbReference>
<keyword evidence="2" id="KW-0479">Metal-binding</keyword>
<evidence type="ECO:0000313" key="5">
    <source>
        <dbReference type="EMBL" id="MEJ6009807.1"/>
    </source>
</evidence>
<keyword evidence="6" id="KW-1185">Reference proteome</keyword>
<evidence type="ECO:0000256" key="2">
    <source>
        <dbReference type="ARBA" id="ARBA00022723"/>
    </source>
</evidence>
<reference evidence="5 6" key="1">
    <citation type="submission" date="2024-03" db="EMBL/GenBank/DDBJ databases">
        <authorList>
            <person name="Jo J.-H."/>
        </authorList>
    </citation>
    <scope>NUCLEOTIDE SEQUENCE [LARGE SCALE GENOMIC DNA]</scope>
    <source>
        <strain evidence="5 6">AS3R-12</strain>
    </source>
</reference>
<dbReference type="Gene3D" id="3.20.20.70">
    <property type="entry name" value="Aldolase class I"/>
    <property type="match status" value="1"/>
</dbReference>
<name>A0ABU8S766_9SPHN</name>
<comment type="caution">
    <text evidence="5">The sequence shown here is derived from an EMBL/GenBank/DDBJ whole genome shotgun (WGS) entry which is preliminary data.</text>
</comment>
<dbReference type="PROSITE" id="PS50991">
    <property type="entry name" value="PYR_CT"/>
    <property type="match status" value="1"/>
</dbReference>
<dbReference type="PANTHER" id="PTHR42738">
    <property type="entry name" value="HYDROXYMETHYLGLUTARYL-COA LYASE"/>
    <property type="match status" value="1"/>
</dbReference>
<gene>
    <name evidence="5" type="ORF">WG900_07735</name>
</gene>
<dbReference type="CDD" id="cd07938">
    <property type="entry name" value="DRE_TIM_HMGL"/>
    <property type="match status" value="1"/>
</dbReference>
<dbReference type="SUPFAM" id="SSF51569">
    <property type="entry name" value="Aldolase"/>
    <property type="match status" value="1"/>
</dbReference>
<accession>A0ABU8S766</accession>
<dbReference type="PANTHER" id="PTHR42738:SF7">
    <property type="entry name" value="HYDROXYMETHYLGLUTARYL-COA LYASE"/>
    <property type="match status" value="1"/>
</dbReference>
<organism evidence="5 6">
    <name type="scientific">Novosphingobium aquae</name>
    <dbReference type="NCBI Taxonomy" id="3133435"/>
    <lineage>
        <taxon>Bacteria</taxon>
        <taxon>Pseudomonadati</taxon>
        <taxon>Pseudomonadota</taxon>
        <taxon>Alphaproteobacteria</taxon>
        <taxon>Sphingomonadales</taxon>
        <taxon>Sphingomonadaceae</taxon>
        <taxon>Novosphingobium</taxon>
    </lineage>
</organism>
<dbReference type="RefSeq" id="WP_339966100.1">
    <property type="nucleotide sequence ID" value="NZ_JBBHJY010000003.1"/>
</dbReference>
<dbReference type="Pfam" id="PF00682">
    <property type="entry name" value="HMGL-like"/>
    <property type="match status" value="1"/>
</dbReference>
<comment type="similarity">
    <text evidence="1">Belongs to the HMG-CoA lyase family.</text>
</comment>